<evidence type="ECO:0000313" key="4">
    <source>
        <dbReference type="EMBL" id="KAK7027925.1"/>
    </source>
</evidence>
<evidence type="ECO:0000256" key="3">
    <source>
        <dbReference type="SAM" id="SignalP"/>
    </source>
</evidence>
<feature type="signal peptide" evidence="3">
    <location>
        <begin position="1"/>
        <end position="15"/>
    </location>
</feature>
<accession>A0AAW0BPE2</accession>
<organism evidence="4 5">
    <name type="scientific">Paramarasmius palmivorus</name>
    <dbReference type="NCBI Taxonomy" id="297713"/>
    <lineage>
        <taxon>Eukaryota</taxon>
        <taxon>Fungi</taxon>
        <taxon>Dikarya</taxon>
        <taxon>Basidiomycota</taxon>
        <taxon>Agaricomycotina</taxon>
        <taxon>Agaricomycetes</taxon>
        <taxon>Agaricomycetidae</taxon>
        <taxon>Agaricales</taxon>
        <taxon>Marasmiineae</taxon>
        <taxon>Marasmiaceae</taxon>
        <taxon>Paramarasmius</taxon>
    </lineage>
</organism>
<keyword evidence="2" id="KW-0472">Membrane</keyword>
<feature type="compositionally biased region" description="Polar residues" evidence="1">
    <location>
        <begin position="226"/>
        <end position="239"/>
    </location>
</feature>
<feature type="transmembrane region" description="Helical" evidence="2">
    <location>
        <begin position="163"/>
        <end position="182"/>
    </location>
</feature>
<evidence type="ECO:0000256" key="1">
    <source>
        <dbReference type="SAM" id="MobiDB-lite"/>
    </source>
</evidence>
<protein>
    <submittedName>
        <fullName evidence="4">Uncharacterized protein</fullName>
    </submittedName>
</protein>
<dbReference type="EMBL" id="JAYKXP010000093">
    <property type="protein sequence ID" value="KAK7027925.1"/>
    <property type="molecule type" value="Genomic_DNA"/>
</dbReference>
<feature type="region of interest" description="Disordered" evidence="1">
    <location>
        <begin position="217"/>
        <end position="308"/>
    </location>
</feature>
<comment type="caution">
    <text evidence="4">The sequence shown here is derived from an EMBL/GenBank/DDBJ whole genome shotgun (WGS) entry which is preliminary data.</text>
</comment>
<keyword evidence="2" id="KW-1133">Transmembrane helix</keyword>
<sequence length="308" mass="34071">MLWFLLLLLSVQVSSQQYHKIIIEDVQTTWAPAAAISLNITWNFNDGEHKPNEKPLFALVQASDEPLVFNATEACELAAPCLPLFTLPPSISGELKFHLQAHLENGSEDFDDRQIAVNVTGSIVNVSVVPSSSSTPTMSSTTLSSPTTTHAASHDANPNKSTIIGAVVGSVIAFVIASFCLCRHRRRFNRHKGKEQTRAITPYPTDVQVREKLGLRQRKEQHHPSDTYNQISVSQSPVQPTMEAQAPKADPDTVQATEEPPPPITSLQQPRLRRHEDSGWRPRHLHVPPSEYGGSNFIDVPPEYENAL</sequence>
<name>A0AAW0BPE2_9AGAR</name>
<dbReference type="Proteomes" id="UP001383192">
    <property type="component" value="Unassembled WGS sequence"/>
</dbReference>
<gene>
    <name evidence="4" type="ORF">VNI00_015141</name>
</gene>
<feature type="compositionally biased region" description="Low complexity" evidence="1">
    <location>
        <begin position="129"/>
        <end position="149"/>
    </location>
</feature>
<dbReference type="AlphaFoldDB" id="A0AAW0BPE2"/>
<keyword evidence="5" id="KW-1185">Reference proteome</keyword>
<keyword evidence="2" id="KW-0812">Transmembrane</keyword>
<evidence type="ECO:0000313" key="5">
    <source>
        <dbReference type="Proteomes" id="UP001383192"/>
    </source>
</evidence>
<feature type="chain" id="PRO_5043889136" evidence="3">
    <location>
        <begin position="16"/>
        <end position="308"/>
    </location>
</feature>
<feature type="region of interest" description="Disordered" evidence="1">
    <location>
        <begin position="129"/>
        <end position="158"/>
    </location>
</feature>
<evidence type="ECO:0000256" key="2">
    <source>
        <dbReference type="SAM" id="Phobius"/>
    </source>
</evidence>
<reference evidence="4 5" key="1">
    <citation type="submission" date="2024-01" db="EMBL/GenBank/DDBJ databases">
        <title>A draft genome for a cacao thread blight-causing isolate of Paramarasmius palmivorus.</title>
        <authorList>
            <person name="Baruah I.K."/>
            <person name="Bukari Y."/>
            <person name="Amoako-Attah I."/>
            <person name="Meinhardt L.W."/>
            <person name="Bailey B.A."/>
            <person name="Cohen S.P."/>
        </authorList>
    </citation>
    <scope>NUCLEOTIDE SEQUENCE [LARGE SCALE GENOMIC DNA]</scope>
    <source>
        <strain evidence="4 5">GH-12</strain>
    </source>
</reference>
<keyword evidence="3" id="KW-0732">Signal</keyword>
<proteinExistence type="predicted"/>